<organism evidence="3 4">
    <name type="scientific">Colletotrichum incanum</name>
    <name type="common">Soybean anthracnose fungus</name>
    <dbReference type="NCBI Taxonomy" id="1573173"/>
    <lineage>
        <taxon>Eukaryota</taxon>
        <taxon>Fungi</taxon>
        <taxon>Dikarya</taxon>
        <taxon>Ascomycota</taxon>
        <taxon>Pezizomycotina</taxon>
        <taxon>Sordariomycetes</taxon>
        <taxon>Hypocreomycetidae</taxon>
        <taxon>Glomerellales</taxon>
        <taxon>Glomerellaceae</taxon>
        <taxon>Colletotrichum</taxon>
        <taxon>Colletotrichum spaethianum species complex</taxon>
    </lineage>
</organism>
<proteinExistence type="predicted"/>
<accession>A0A166L455</accession>
<dbReference type="AlphaFoldDB" id="A0A166L455"/>
<dbReference type="Proteomes" id="UP000076584">
    <property type="component" value="Unassembled WGS sequence"/>
</dbReference>
<protein>
    <submittedName>
        <fullName evidence="3">Transcription factor tfiib</fullName>
    </submittedName>
</protein>
<evidence type="ECO:0000256" key="1">
    <source>
        <dbReference type="SAM" id="MobiDB-lite"/>
    </source>
</evidence>
<feature type="compositionally biased region" description="Low complexity" evidence="1">
    <location>
        <begin position="16"/>
        <end position="38"/>
    </location>
</feature>
<feature type="region of interest" description="Disordered" evidence="1">
    <location>
        <begin position="1"/>
        <end position="67"/>
    </location>
</feature>
<keyword evidence="4" id="KW-1185">Reference proteome</keyword>
<keyword evidence="2" id="KW-0472">Membrane</keyword>
<sequence length="268" mass="29077">MAPAILERLGREASEAAAVPTTATSQTSQSYTSSPTPTLIDASTGLGGPSETVTETSPSSSSSSSSNINTTTILIVIIVFCASAIMSAALFYLFDRKKNAQFREACRRDPYLTRKEFVRRRKLSAIERLEEEEMQRIIMIRKSLASREPSRQNSCEDFGISGLQQQQEHHQGRLFSGVWMPRMRSGSETSSSASSASSARHPYVEPHPGVEVELPLTPQSRSPSPSPSPSRTPLVEKTVPPPAVSAMEGISRPLPSLPKPSDANVHLP</sequence>
<feature type="compositionally biased region" description="Low complexity" evidence="1">
    <location>
        <begin position="49"/>
        <end position="67"/>
    </location>
</feature>
<comment type="caution">
    <text evidence="3">The sequence shown here is derived from an EMBL/GenBank/DDBJ whole genome shotgun (WGS) entry which is preliminary data.</text>
</comment>
<reference evidence="3 4" key="1">
    <citation type="submission" date="2015-06" db="EMBL/GenBank/DDBJ databases">
        <title>Survival trade-offs in plant roots during colonization by closely related pathogenic and mutualistic fungi.</title>
        <authorList>
            <person name="Hacquard S."/>
            <person name="Kracher B."/>
            <person name="Hiruma K."/>
            <person name="Weinman A."/>
            <person name="Muench P."/>
            <person name="Garrido Oter R."/>
            <person name="Ver Loren van Themaat E."/>
            <person name="Dallerey J.-F."/>
            <person name="Damm U."/>
            <person name="Henrissat B."/>
            <person name="Lespinet O."/>
            <person name="Thon M."/>
            <person name="Kemen E."/>
            <person name="McHardy A.C."/>
            <person name="Schulze-Lefert P."/>
            <person name="O'Connell R.J."/>
        </authorList>
    </citation>
    <scope>NUCLEOTIDE SEQUENCE [LARGE SCALE GENOMIC DNA]</scope>
    <source>
        <strain evidence="3 4">MAFF 238704</strain>
    </source>
</reference>
<dbReference type="EMBL" id="LFIW01002896">
    <property type="protein sequence ID" value="KZL63079.1"/>
    <property type="molecule type" value="Genomic_DNA"/>
</dbReference>
<evidence type="ECO:0000313" key="3">
    <source>
        <dbReference type="EMBL" id="KZL63079.1"/>
    </source>
</evidence>
<evidence type="ECO:0000256" key="2">
    <source>
        <dbReference type="SAM" id="Phobius"/>
    </source>
</evidence>
<keyword evidence="2" id="KW-1133">Transmembrane helix</keyword>
<feature type="compositionally biased region" description="Low complexity" evidence="1">
    <location>
        <begin position="214"/>
        <end position="223"/>
    </location>
</feature>
<evidence type="ECO:0000313" key="4">
    <source>
        <dbReference type="Proteomes" id="UP000076584"/>
    </source>
</evidence>
<feature type="region of interest" description="Disordered" evidence="1">
    <location>
        <begin position="182"/>
        <end position="268"/>
    </location>
</feature>
<feature type="transmembrane region" description="Helical" evidence="2">
    <location>
        <begin position="73"/>
        <end position="94"/>
    </location>
</feature>
<keyword evidence="2" id="KW-0812">Transmembrane</keyword>
<feature type="compositionally biased region" description="Low complexity" evidence="1">
    <location>
        <begin position="190"/>
        <end position="199"/>
    </location>
</feature>
<dbReference type="OrthoDB" id="5222624at2759"/>
<gene>
    <name evidence="3" type="ORF">CI238_05903</name>
</gene>
<name>A0A166L455_COLIC</name>